<dbReference type="EC" id="1.11.1.24" evidence="3"/>
<keyword evidence="6" id="KW-0560">Oxidoreductase</keyword>
<evidence type="ECO:0000313" key="15">
    <source>
        <dbReference type="EMBL" id="AUX24880.1"/>
    </source>
</evidence>
<dbReference type="GO" id="GO:0034599">
    <property type="term" value="P:cellular response to oxidative stress"/>
    <property type="evidence" value="ECO:0007669"/>
    <property type="project" value="TreeGrafter"/>
</dbReference>
<dbReference type="GO" id="GO:0045454">
    <property type="term" value="P:cell redox homeostasis"/>
    <property type="evidence" value="ECO:0007669"/>
    <property type="project" value="TreeGrafter"/>
</dbReference>
<dbReference type="CDD" id="cd03017">
    <property type="entry name" value="PRX_BCP"/>
    <property type="match status" value="1"/>
</dbReference>
<dbReference type="EMBL" id="CP012670">
    <property type="protein sequence ID" value="AUX24880.1"/>
    <property type="molecule type" value="Genomic_DNA"/>
</dbReference>
<evidence type="ECO:0000256" key="7">
    <source>
        <dbReference type="ARBA" id="ARBA00023157"/>
    </source>
</evidence>
<dbReference type="Proteomes" id="UP000295781">
    <property type="component" value="Chromosome"/>
</dbReference>
<keyword evidence="8" id="KW-0676">Redox-active center</keyword>
<evidence type="ECO:0000256" key="4">
    <source>
        <dbReference type="ARBA" id="ARBA00022559"/>
    </source>
</evidence>
<comment type="function">
    <text evidence="1">Thiol-specific peroxidase that catalyzes the reduction of hydrogen peroxide and organic hydroperoxides to water and alcohols, respectively. Plays a role in cell protection against oxidative stress by detoxifying peroxides and as sensor of hydrogen peroxide-mediated signaling events.</text>
</comment>
<organism evidence="15 16">
    <name type="scientific">Sorangium cellulosum</name>
    <name type="common">Polyangium cellulosum</name>
    <dbReference type="NCBI Taxonomy" id="56"/>
    <lineage>
        <taxon>Bacteria</taxon>
        <taxon>Pseudomonadati</taxon>
        <taxon>Myxococcota</taxon>
        <taxon>Polyangia</taxon>
        <taxon>Polyangiales</taxon>
        <taxon>Polyangiaceae</taxon>
        <taxon>Sorangium</taxon>
    </lineage>
</organism>
<evidence type="ECO:0000256" key="6">
    <source>
        <dbReference type="ARBA" id="ARBA00023002"/>
    </source>
</evidence>
<dbReference type="Gene3D" id="3.40.30.10">
    <property type="entry name" value="Glutaredoxin"/>
    <property type="match status" value="1"/>
</dbReference>
<dbReference type="InterPro" id="IPR000866">
    <property type="entry name" value="AhpC/TSA"/>
</dbReference>
<keyword evidence="7" id="KW-1015">Disulfide bond</keyword>
<dbReference type="PROSITE" id="PS51352">
    <property type="entry name" value="THIOREDOXIN_2"/>
    <property type="match status" value="1"/>
</dbReference>
<evidence type="ECO:0000256" key="10">
    <source>
        <dbReference type="ARBA" id="ARBA00038489"/>
    </source>
</evidence>
<dbReference type="PANTHER" id="PTHR42801:SF4">
    <property type="entry name" value="AHPC_TSA FAMILY PROTEIN"/>
    <property type="match status" value="1"/>
</dbReference>
<dbReference type="GO" id="GO:0005737">
    <property type="term" value="C:cytoplasm"/>
    <property type="evidence" value="ECO:0007669"/>
    <property type="project" value="TreeGrafter"/>
</dbReference>
<keyword evidence="4" id="KW-0575">Peroxidase</keyword>
<feature type="active site" description="Cysteine sulfenic acid (-SOH) intermediate; for peroxidase activity" evidence="13">
    <location>
        <position position="45"/>
    </location>
</feature>
<evidence type="ECO:0000313" key="16">
    <source>
        <dbReference type="Proteomes" id="UP000295781"/>
    </source>
</evidence>
<feature type="domain" description="Thioredoxin" evidence="14">
    <location>
        <begin position="3"/>
        <end position="153"/>
    </location>
</feature>
<evidence type="ECO:0000256" key="3">
    <source>
        <dbReference type="ARBA" id="ARBA00013017"/>
    </source>
</evidence>
<evidence type="ECO:0000256" key="13">
    <source>
        <dbReference type="PIRSR" id="PIRSR000239-1"/>
    </source>
</evidence>
<sequence length="155" mass="17418">MNVEVGKPFPRFALPNQDGKVVRLEDFAGKWLVVYVYPKDDTPGCTVQGKSFTASREEFDRANIAVVGVSEDDVASHKRFCDKFSFTIDLLADPKHELLEAAGVGQSEWKGTLYWDRTTFVVDPSGVLRKTYLKVKPEGHERALLQDIQELKAQA</sequence>
<comment type="catalytic activity">
    <reaction evidence="12">
        <text>a hydroperoxide + [thioredoxin]-dithiol = an alcohol + [thioredoxin]-disulfide + H2O</text>
        <dbReference type="Rhea" id="RHEA:62620"/>
        <dbReference type="Rhea" id="RHEA-COMP:10698"/>
        <dbReference type="Rhea" id="RHEA-COMP:10700"/>
        <dbReference type="ChEBI" id="CHEBI:15377"/>
        <dbReference type="ChEBI" id="CHEBI:29950"/>
        <dbReference type="ChEBI" id="CHEBI:30879"/>
        <dbReference type="ChEBI" id="CHEBI:35924"/>
        <dbReference type="ChEBI" id="CHEBI:50058"/>
        <dbReference type="EC" id="1.11.1.24"/>
    </reaction>
</comment>
<gene>
    <name evidence="15" type="primary">ahpC</name>
    <name evidence="15" type="ORF">SOCEGT47_054200</name>
</gene>
<evidence type="ECO:0000256" key="5">
    <source>
        <dbReference type="ARBA" id="ARBA00022862"/>
    </source>
</evidence>
<dbReference type="InterPro" id="IPR024706">
    <property type="entry name" value="Peroxiredoxin_AhpC-typ"/>
</dbReference>
<accession>A0A4P2Q652</accession>
<dbReference type="AlphaFoldDB" id="A0A4P2Q652"/>
<evidence type="ECO:0000256" key="11">
    <source>
        <dbReference type="ARBA" id="ARBA00042639"/>
    </source>
</evidence>
<evidence type="ECO:0000256" key="2">
    <source>
        <dbReference type="ARBA" id="ARBA00011245"/>
    </source>
</evidence>
<reference evidence="15 16" key="1">
    <citation type="submission" date="2015-09" db="EMBL/GenBank/DDBJ databases">
        <title>Sorangium comparison.</title>
        <authorList>
            <person name="Zaburannyi N."/>
            <person name="Bunk B."/>
            <person name="Overmann J."/>
            <person name="Mueller R."/>
        </authorList>
    </citation>
    <scope>NUCLEOTIDE SEQUENCE [LARGE SCALE GENOMIC DNA]</scope>
    <source>
        <strain evidence="15 16">So ceGT47</strain>
    </source>
</reference>
<evidence type="ECO:0000256" key="8">
    <source>
        <dbReference type="ARBA" id="ARBA00023284"/>
    </source>
</evidence>
<dbReference type="RefSeq" id="WP_129351445.1">
    <property type="nucleotide sequence ID" value="NZ_CP012670.1"/>
</dbReference>
<dbReference type="OrthoDB" id="9812811at2"/>
<name>A0A4P2Q652_SORCE</name>
<evidence type="ECO:0000256" key="1">
    <source>
        <dbReference type="ARBA" id="ARBA00003330"/>
    </source>
</evidence>
<dbReference type="Pfam" id="PF00578">
    <property type="entry name" value="AhpC-TSA"/>
    <property type="match status" value="1"/>
</dbReference>
<comment type="similarity">
    <text evidence="10">Belongs to the peroxiredoxin family. BCP/PrxQ subfamily.</text>
</comment>
<keyword evidence="5" id="KW-0049">Antioxidant</keyword>
<evidence type="ECO:0000256" key="12">
    <source>
        <dbReference type="ARBA" id="ARBA00049091"/>
    </source>
</evidence>
<dbReference type="GO" id="GO:0008379">
    <property type="term" value="F:thioredoxin peroxidase activity"/>
    <property type="evidence" value="ECO:0007669"/>
    <property type="project" value="TreeGrafter"/>
</dbReference>
<dbReference type="SUPFAM" id="SSF52833">
    <property type="entry name" value="Thioredoxin-like"/>
    <property type="match status" value="1"/>
</dbReference>
<dbReference type="PANTHER" id="PTHR42801">
    <property type="entry name" value="THIOREDOXIN-DEPENDENT PEROXIDE REDUCTASE"/>
    <property type="match status" value="1"/>
</dbReference>
<proteinExistence type="inferred from homology"/>
<comment type="subunit">
    <text evidence="2">Monomer.</text>
</comment>
<protein>
    <recommendedName>
        <fullName evidence="3">thioredoxin-dependent peroxiredoxin</fullName>
        <ecNumber evidence="3">1.11.1.24</ecNumber>
    </recommendedName>
    <alternativeName>
        <fullName evidence="9">Thioredoxin peroxidase</fullName>
    </alternativeName>
    <alternativeName>
        <fullName evidence="11">Thioredoxin-dependent peroxiredoxin Bcp</fullName>
    </alternativeName>
</protein>
<evidence type="ECO:0000256" key="9">
    <source>
        <dbReference type="ARBA" id="ARBA00032824"/>
    </source>
</evidence>
<dbReference type="InterPro" id="IPR050924">
    <property type="entry name" value="Peroxiredoxin_BCP/PrxQ"/>
</dbReference>
<dbReference type="FunFam" id="3.40.30.10:FF:000007">
    <property type="entry name" value="Thioredoxin-dependent thiol peroxidase"/>
    <property type="match status" value="1"/>
</dbReference>
<dbReference type="PIRSF" id="PIRSF000239">
    <property type="entry name" value="AHPC"/>
    <property type="match status" value="1"/>
</dbReference>
<dbReference type="InterPro" id="IPR036249">
    <property type="entry name" value="Thioredoxin-like_sf"/>
</dbReference>
<evidence type="ECO:0000259" key="14">
    <source>
        <dbReference type="PROSITE" id="PS51352"/>
    </source>
</evidence>
<dbReference type="InterPro" id="IPR013766">
    <property type="entry name" value="Thioredoxin_domain"/>
</dbReference>